<comment type="caution">
    <text evidence="1">The sequence shown here is derived from an EMBL/GenBank/DDBJ whole genome shotgun (WGS) entry which is preliminary data.</text>
</comment>
<dbReference type="EMBL" id="CM055104">
    <property type="protein sequence ID" value="KAJ7532582.1"/>
    <property type="molecule type" value="Genomic_DNA"/>
</dbReference>
<sequence>MTSLAIANSLNITTDLLCVKKQQQWIVAEMRSIACKYCNSSLLSKHQARANQSSALSFCAASVMRLRAVIGGAAASLKYFGYGALESPRKYQKPCVTTTISTIPNYHNDDGRSTQTGRVRALSMFEQFSDRRIESAMDFPRPEEIPWQKNLVNNVNLIGLLGKDPEIKYFDTGRICARSSLAVRKSSDFDESPSWFILEFWNELAEVAAHHLKKGHKIHVAGRVVVDIVGGEDQVSKTYVKVIVSNLNYIDLPKEGKPKRMGSEGALYLYQKLSTEKLWQAFFLSPGEWWDNRNKKKNPKSPDFKHRSSGEALWIEGWNTPSWVNSQLEALDSKGAFGRELSTSDSFSNRSSFDDHDFPGF</sequence>
<accession>A0ACC2BSB7</accession>
<dbReference type="Proteomes" id="UP001162992">
    <property type="component" value="Chromosome 13"/>
</dbReference>
<keyword evidence="2" id="KW-1185">Reference proteome</keyword>
<organism evidence="1 2">
    <name type="scientific">Diphasiastrum complanatum</name>
    <name type="common">Issler's clubmoss</name>
    <name type="synonym">Lycopodium complanatum</name>
    <dbReference type="NCBI Taxonomy" id="34168"/>
    <lineage>
        <taxon>Eukaryota</taxon>
        <taxon>Viridiplantae</taxon>
        <taxon>Streptophyta</taxon>
        <taxon>Embryophyta</taxon>
        <taxon>Tracheophyta</taxon>
        <taxon>Lycopodiopsida</taxon>
        <taxon>Lycopodiales</taxon>
        <taxon>Lycopodiaceae</taxon>
        <taxon>Lycopodioideae</taxon>
        <taxon>Diphasiastrum</taxon>
    </lineage>
</organism>
<proteinExistence type="predicted"/>
<gene>
    <name evidence="1" type="ORF">O6H91_13G010900</name>
</gene>
<reference evidence="2" key="1">
    <citation type="journal article" date="2024" name="Proc. Natl. Acad. Sci. U.S.A.">
        <title>Extraordinary preservation of gene collinearity over three hundred million years revealed in homosporous lycophytes.</title>
        <authorList>
            <person name="Li C."/>
            <person name="Wickell D."/>
            <person name="Kuo L.Y."/>
            <person name="Chen X."/>
            <person name="Nie B."/>
            <person name="Liao X."/>
            <person name="Peng D."/>
            <person name="Ji J."/>
            <person name="Jenkins J."/>
            <person name="Williams M."/>
            <person name="Shu S."/>
            <person name="Plott C."/>
            <person name="Barry K."/>
            <person name="Rajasekar S."/>
            <person name="Grimwood J."/>
            <person name="Han X."/>
            <person name="Sun S."/>
            <person name="Hou Z."/>
            <person name="He W."/>
            <person name="Dai G."/>
            <person name="Sun C."/>
            <person name="Schmutz J."/>
            <person name="Leebens-Mack J.H."/>
            <person name="Li F.W."/>
            <person name="Wang L."/>
        </authorList>
    </citation>
    <scope>NUCLEOTIDE SEQUENCE [LARGE SCALE GENOMIC DNA]</scope>
    <source>
        <strain evidence="2">cv. PW_Plant_1</strain>
    </source>
</reference>
<evidence type="ECO:0000313" key="1">
    <source>
        <dbReference type="EMBL" id="KAJ7532582.1"/>
    </source>
</evidence>
<evidence type="ECO:0000313" key="2">
    <source>
        <dbReference type="Proteomes" id="UP001162992"/>
    </source>
</evidence>
<name>A0ACC2BSB7_DIPCM</name>
<protein>
    <submittedName>
        <fullName evidence="1">Uncharacterized protein</fullName>
    </submittedName>
</protein>